<feature type="domain" description="Tyrosine--tRNA ligase SYY-like C-terminal" evidence="13">
    <location>
        <begin position="323"/>
        <end position="403"/>
    </location>
</feature>
<feature type="binding site" evidence="11">
    <location>
        <position position="168"/>
    </location>
    <ligand>
        <name>L-tyrosine</name>
        <dbReference type="ChEBI" id="CHEBI:58315"/>
    </ligand>
</feature>
<evidence type="ECO:0000256" key="1">
    <source>
        <dbReference type="ARBA" id="ARBA00004496"/>
    </source>
</evidence>
<keyword evidence="2 11" id="KW-0963">Cytoplasm</keyword>
<dbReference type="InterPro" id="IPR036986">
    <property type="entry name" value="S4_RNA-bd_sf"/>
</dbReference>
<dbReference type="STRING" id="52689.AKG39_03415"/>
<evidence type="ECO:0000256" key="11">
    <source>
        <dbReference type="HAMAP-Rule" id="MF_02006"/>
    </source>
</evidence>
<comment type="catalytic activity">
    <reaction evidence="9 11">
        <text>tRNA(Tyr) + L-tyrosine + ATP = L-tyrosyl-tRNA(Tyr) + AMP + diphosphate + H(+)</text>
        <dbReference type="Rhea" id="RHEA:10220"/>
        <dbReference type="Rhea" id="RHEA-COMP:9706"/>
        <dbReference type="Rhea" id="RHEA-COMP:9707"/>
        <dbReference type="ChEBI" id="CHEBI:15378"/>
        <dbReference type="ChEBI" id="CHEBI:30616"/>
        <dbReference type="ChEBI" id="CHEBI:33019"/>
        <dbReference type="ChEBI" id="CHEBI:58315"/>
        <dbReference type="ChEBI" id="CHEBI:78442"/>
        <dbReference type="ChEBI" id="CHEBI:78536"/>
        <dbReference type="ChEBI" id="CHEBI:456215"/>
        <dbReference type="EC" id="6.1.1.1"/>
    </reaction>
</comment>
<dbReference type="EMBL" id="LGYO01000008">
    <property type="protein sequence ID" value="KNZ42789.1"/>
    <property type="molecule type" value="Genomic_DNA"/>
</dbReference>
<comment type="subcellular location">
    <subcellularLocation>
        <location evidence="1 11">Cytoplasm</location>
    </subcellularLocation>
</comment>
<comment type="subunit">
    <text evidence="11">Homodimer.</text>
</comment>
<comment type="function">
    <text evidence="11">Catalyzes the attachment of tyrosine to tRNA(Tyr) in a two-step reaction: tyrosine is first activated by ATP to form Tyr-AMP and then transferred to the acceptor end of tRNA(Tyr).</text>
</comment>
<dbReference type="GO" id="GO:0005829">
    <property type="term" value="C:cytosol"/>
    <property type="evidence" value="ECO:0007669"/>
    <property type="project" value="TreeGrafter"/>
</dbReference>
<comment type="similarity">
    <text evidence="10 11">Belongs to the class-I aminoacyl-tRNA synthetase family. TyrS type 1 subfamily.</text>
</comment>
<evidence type="ECO:0000256" key="9">
    <source>
        <dbReference type="ARBA" id="ARBA00048248"/>
    </source>
</evidence>
<organism evidence="14 15">
    <name type="scientific">Acetobacterium bakii</name>
    <dbReference type="NCBI Taxonomy" id="52689"/>
    <lineage>
        <taxon>Bacteria</taxon>
        <taxon>Bacillati</taxon>
        <taxon>Bacillota</taxon>
        <taxon>Clostridia</taxon>
        <taxon>Eubacteriales</taxon>
        <taxon>Eubacteriaceae</taxon>
        <taxon>Acetobacterium</taxon>
    </lineage>
</organism>
<dbReference type="InterPro" id="IPR001412">
    <property type="entry name" value="aa-tRNA-synth_I_CS"/>
</dbReference>
<dbReference type="PRINTS" id="PR01040">
    <property type="entry name" value="TRNASYNTHTYR"/>
</dbReference>
<feature type="short sequence motif" description="'KMSKS' region" evidence="11">
    <location>
        <begin position="228"/>
        <end position="232"/>
    </location>
</feature>
<evidence type="ECO:0000256" key="10">
    <source>
        <dbReference type="ARBA" id="ARBA00060965"/>
    </source>
</evidence>
<keyword evidence="8 11" id="KW-0030">Aminoacyl-tRNA synthetase</keyword>
<dbReference type="InterPro" id="IPR024107">
    <property type="entry name" value="Tyr-tRNA-ligase_bac_1"/>
</dbReference>
<dbReference type="Gene3D" id="1.10.240.10">
    <property type="entry name" value="Tyrosyl-Transfer RNA Synthetase"/>
    <property type="match status" value="1"/>
</dbReference>
<proteinExistence type="inferred from homology"/>
<evidence type="ECO:0000256" key="5">
    <source>
        <dbReference type="ARBA" id="ARBA00022840"/>
    </source>
</evidence>
<dbReference type="PATRIC" id="fig|52689.4.peg.3725"/>
<dbReference type="Gene3D" id="3.10.290.10">
    <property type="entry name" value="RNA-binding S4 domain"/>
    <property type="match status" value="1"/>
</dbReference>
<dbReference type="InterPro" id="IPR002307">
    <property type="entry name" value="Tyr-tRNA-ligase"/>
</dbReference>
<dbReference type="GO" id="GO:0004831">
    <property type="term" value="F:tyrosine-tRNA ligase activity"/>
    <property type="evidence" value="ECO:0007669"/>
    <property type="project" value="UniProtKB-UniRule"/>
</dbReference>
<evidence type="ECO:0000256" key="8">
    <source>
        <dbReference type="ARBA" id="ARBA00023146"/>
    </source>
</evidence>
<dbReference type="CDD" id="cd00165">
    <property type="entry name" value="S4"/>
    <property type="match status" value="1"/>
</dbReference>
<dbReference type="SUPFAM" id="SSF52374">
    <property type="entry name" value="Nucleotidylyl transferase"/>
    <property type="match status" value="1"/>
</dbReference>
<evidence type="ECO:0000259" key="13">
    <source>
        <dbReference type="Pfam" id="PF22421"/>
    </source>
</evidence>
<evidence type="ECO:0000256" key="6">
    <source>
        <dbReference type="ARBA" id="ARBA00022884"/>
    </source>
</evidence>
<reference evidence="15" key="1">
    <citation type="submission" date="2015-07" db="EMBL/GenBank/DDBJ databases">
        <title>Draft genome sequence of Acetobacterium bakii DSM 8293, a potential psychrophilic chemical producer through syngas fermentation.</title>
        <authorList>
            <person name="Song Y."/>
            <person name="Hwang S."/>
            <person name="Cho B.-K."/>
        </authorList>
    </citation>
    <scope>NUCLEOTIDE SEQUENCE [LARGE SCALE GENOMIC DNA]</scope>
    <source>
        <strain evidence="15">DSM 8239</strain>
    </source>
</reference>
<dbReference type="PROSITE" id="PS00178">
    <property type="entry name" value="AA_TRNA_LIGASE_I"/>
    <property type="match status" value="1"/>
</dbReference>
<dbReference type="NCBIfam" id="TIGR00234">
    <property type="entry name" value="tyrS"/>
    <property type="match status" value="1"/>
</dbReference>
<dbReference type="GO" id="GO:0003723">
    <property type="term" value="F:RNA binding"/>
    <property type="evidence" value="ECO:0007669"/>
    <property type="project" value="UniProtKB-KW"/>
</dbReference>
<dbReference type="RefSeq" id="WP_050738960.1">
    <property type="nucleotide sequence ID" value="NZ_LGYO01000008.1"/>
</dbReference>
<protein>
    <recommendedName>
        <fullName evidence="11">Tyrosine--tRNA ligase</fullName>
        <ecNumber evidence="11">6.1.1.1</ecNumber>
    </recommendedName>
    <alternativeName>
        <fullName evidence="11">Tyrosyl-tRNA synthetase</fullName>
        <shortName evidence="11">TyrRS</shortName>
    </alternativeName>
</protein>
<dbReference type="InterPro" id="IPR014729">
    <property type="entry name" value="Rossmann-like_a/b/a_fold"/>
</dbReference>
<dbReference type="InterPro" id="IPR054608">
    <property type="entry name" value="SYY-like_C"/>
</dbReference>
<sequence>MKNVFDVLQERGFIEQCTHEEEIKELLGKESVAFYIGFDPTADSLHIGHFIQIMVMAHLQQHGHRPIALIGGGTTMIGDPSGRSDMRQVMTPERIALNGEKFKKVFEKFLTFEEDKAIMVNNAEWLLPLNYIDFLRDVGTHFSVNRMLSADCYKSRYEKGLTFLEFNYMILQAYDFYVLHKEHGCKMQFGGNDQWSNIIAGIELVRRKDGEQVYGMTFSLLTTSEGIKMGKTAKGALWLDPDKTSPYEFYQYWRNVADADVEKCLSLLTFLPMEEVHRLGALEGSDINQAKEVLALYVTKLIHGEVAAKASEAAAHKLFSGDQGDADIPSVELRKEVLGEGMDILSLLEIAKLIPTRSEGRRLVQQGGILADGKKVEDFKAVFTPEDFNDGKLVLKKGKKAYKQIILV</sequence>
<dbReference type="OrthoDB" id="9804243at2"/>
<keyword evidence="4 11" id="KW-0547">Nucleotide-binding</keyword>
<dbReference type="PANTHER" id="PTHR11766">
    <property type="entry name" value="TYROSYL-TRNA SYNTHETASE"/>
    <property type="match status" value="1"/>
</dbReference>
<dbReference type="SUPFAM" id="SSF55174">
    <property type="entry name" value="Alpha-L RNA-binding motif"/>
    <property type="match status" value="1"/>
</dbReference>
<evidence type="ECO:0000256" key="2">
    <source>
        <dbReference type="ARBA" id="ARBA00022490"/>
    </source>
</evidence>
<dbReference type="FunFam" id="3.40.50.620:FF:000008">
    <property type="entry name" value="Tyrosine--tRNA ligase"/>
    <property type="match status" value="1"/>
</dbReference>
<feature type="binding site" evidence="11">
    <location>
        <position position="35"/>
    </location>
    <ligand>
        <name>L-tyrosine</name>
        <dbReference type="ChEBI" id="CHEBI:58315"/>
    </ligand>
</feature>
<dbReference type="Pfam" id="PF22421">
    <property type="entry name" value="SYY_C-terminal"/>
    <property type="match status" value="1"/>
</dbReference>
<feature type="short sequence motif" description="'HIGH' region" evidence="11">
    <location>
        <begin position="40"/>
        <end position="49"/>
    </location>
</feature>
<keyword evidence="5 11" id="KW-0067">ATP-binding</keyword>
<dbReference type="Gene3D" id="3.40.50.620">
    <property type="entry name" value="HUPs"/>
    <property type="match status" value="1"/>
</dbReference>
<dbReference type="AlphaFoldDB" id="A0A0L6U2P6"/>
<keyword evidence="15" id="KW-1185">Reference proteome</keyword>
<dbReference type="EC" id="6.1.1.1" evidence="11"/>
<feature type="binding site" evidence="11">
    <location>
        <position position="231"/>
    </location>
    <ligand>
        <name>ATP</name>
        <dbReference type="ChEBI" id="CHEBI:30616"/>
    </ligand>
</feature>
<dbReference type="InterPro" id="IPR002305">
    <property type="entry name" value="aa-tRNA-synth_Ic"/>
</dbReference>
<name>A0A0L6U2P6_9FIRM</name>
<dbReference type="GO" id="GO:0005524">
    <property type="term" value="F:ATP binding"/>
    <property type="evidence" value="ECO:0007669"/>
    <property type="project" value="UniProtKB-UniRule"/>
</dbReference>
<dbReference type="GO" id="GO:0006437">
    <property type="term" value="P:tyrosyl-tRNA aminoacylation"/>
    <property type="evidence" value="ECO:0007669"/>
    <property type="project" value="UniProtKB-UniRule"/>
</dbReference>
<dbReference type="PANTHER" id="PTHR11766:SF0">
    <property type="entry name" value="TYROSINE--TRNA LIGASE, MITOCHONDRIAL"/>
    <property type="match status" value="1"/>
</dbReference>
<dbReference type="FunFam" id="1.10.240.10:FF:000001">
    <property type="entry name" value="Tyrosine--tRNA ligase"/>
    <property type="match status" value="1"/>
</dbReference>
<evidence type="ECO:0000313" key="14">
    <source>
        <dbReference type="EMBL" id="KNZ42789.1"/>
    </source>
</evidence>
<dbReference type="PROSITE" id="PS50889">
    <property type="entry name" value="S4"/>
    <property type="match status" value="1"/>
</dbReference>
<evidence type="ECO:0000256" key="7">
    <source>
        <dbReference type="ARBA" id="ARBA00022917"/>
    </source>
</evidence>
<gene>
    <name evidence="11" type="primary">tyrS</name>
    <name evidence="14" type="ORF">AKG39_03415</name>
</gene>
<dbReference type="CDD" id="cd00805">
    <property type="entry name" value="TyrRS_core"/>
    <property type="match status" value="1"/>
</dbReference>
<dbReference type="InterPro" id="IPR024088">
    <property type="entry name" value="Tyr-tRNA-ligase_bac-type"/>
</dbReference>
<feature type="binding site" evidence="11">
    <location>
        <position position="172"/>
    </location>
    <ligand>
        <name>L-tyrosine</name>
        <dbReference type="ChEBI" id="CHEBI:58315"/>
    </ligand>
</feature>
<evidence type="ECO:0000256" key="3">
    <source>
        <dbReference type="ARBA" id="ARBA00022598"/>
    </source>
</evidence>
<accession>A0A0L6U2P6</accession>
<keyword evidence="3 11" id="KW-0436">Ligase</keyword>
<dbReference type="HAMAP" id="MF_02006">
    <property type="entry name" value="Tyr_tRNA_synth_type1"/>
    <property type="match status" value="1"/>
</dbReference>
<keyword evidence="6 12" id="KW-0694">RNA-binding</keyword>
<dbReference type="GO" id="GO:0042803">
    <property type="term" value="F:protein homodimerization activity"/>
    <property type="evidence" value="ECO:0007669"/>
    <property type="project" value="UniProtKB-ARBA"/>
</dbReference>
<keyword evidence="7 11" id="KW-0648">Protein biosynthesis</keyword>
<evidence type="ECO:0000256" key="4">
    <source>
        <dbReference type="ARBA" id="ARBA00022741"/>
    </source>
</evidence>
<dbReference type="Pfam" id="PF00579">
    <property type="entry name" value="tRNA-synt_1b"/>
    <property type="match status" value="1"/>
</dbReference>
<dbReference type="Proteomes" id="UP000036873">
    <property type="component" value="Unassembled WGS sequence"/>
</dbReference>
<evidence type="ECO:0000313" key="15">
    <source>
        <dbReference type="Proteomes" id="UP000036873"/>
    </source>
</evidence>
<comment type="caution">
    <text evidence="14">The sequence shown here is derived from an EMBL/GenBank/DDBJ whole genome shotgun (WGS) entry which is preliminary data.</text>
</comment>
<evidence type="ECO:0000256" key="12">
    <source>
        <dbReference type="PROSITE-ProRule" id="PRU00182"/>
    </source>
</evidence>